<dbReference type="InterPro" id="IPR007741">
    <property type="entry name" value="Ribosomal_mL43/mS25/NADH_DH"/>
</dbReference>
<dbReference type="GO" id="GO:0005840">
    <property type="term" value="C:ribosome"/>
    <property type="evidence" value="ECO:0007669"/>
    <property type="project" value="UniProtKB-KW"/>
</dbReference>
<protein>
    <recommendedName>
        <fullName evidence="6">Ribosomal protein/NADH dehydrogenase domain-containing protein</fullName>
    </recommendedName>
</protein>
<dbReference type="GO" id="GO:0005739">
    <property type="term" value="C:mitochondrion"/>
    <property type="evidence" value="ECO:0007669"/>
    <property type="project" value="UniProtKB-SubCell"/>
</dbReference>
<dbReference type="EMBL" id="MU004413">
    <property type="protein sequence ID" value="KAF2651950.1"/>
    <property type="molecule type" value="Genomic_DNA"/>
</dbReference>
<dbReference type="SMART" id="SM00916">
    <property type="entry name" value="L51_S25_CI-B8"/>
    <property type="match status" value="1"/>
</dbReference>
<evidence type="ECO:0000259" key="6">
    <source>
        <dbReference type="SMART" id="SM00916"/>
    </source>
</evidence>
<dbReference type="GO" id="GO:0003735">
    <property type="term" value="F:structural constituent of ribosome"/>
    <property type="evidence" value="ECO:0007669"/>
    <property type="project" value="InterPro"/>
</dbReference>
<evidence type="ECO:0000256" key="5">
    <source>
        <dbReference type="SAM" id="MobiDB-lite"/>
    </source>
</evidence>
<feature type="region of interest" description="Disordered" evidence="5">
    <location>
        <begin position="79"/>
        <end position="129"/>
    </location>
</feature>
<dbReference type="SUPFAM" id="SSF52833">
    <property type="entry name" value="Thioredoxin-like"/>
    <property type="match status" value="1"/>
</dbReference>
<evidence type="ECO:0000256" key="4">
    <source>
        <dbReference type="ARBA" id="ARBA00023274"/>
    </source>
</evidence>
<evidence type="ECO:0000256" key="1">
    <source>
        <dbReference type="ARBA" id="ARBA00004173"/>
    </source>
</evidence>
<dbReference type="PANTHER" id="PTHR13274:SF2">
    <property type="entry name" value="SMALL RIBOSOMAL SUBUNIT PROTEIN MS25"/>
    <property type="match status" value="1"/>
</dbReference>
<organism evidence="7 8">
    <name type="scientific">Lophiostoma macrostomum CBS 122681</name>
    <dbReference type="NCBI Taxonomy" id="1314788"/>
    <lineage>
        <taxon>Eukaryota</taxon>
        <taxon>Fungi</taxon>
        <taxon>Dikarya</taxon>
        <taxon>Ascomycota</taxon>
        <taxon>Pezizomycotina</taxon>
        <taxon>Dothideomycetes</taxon>
        <taxon>Pleosporomycetidae</taxon>
        <taxon>Pleosporales</taxon>
        <taxon>Lophiostomataceae</taxon>
        <taxon>Lophiostoma</taxon>
    </lineage>
</organism>
<evidence type="ECO:0000256" key="2">
    <source>
        <dbReference type="ARBA" id="ARBA00022980"/>
    </source>
</evidence>
<dbReference type="Pfam" id="PF05047">
    <property type="entry name" value="L51_S25_CI-B8"/>
    <property type="match status" value="1"/>
</dbReference>
<evidence type="ECO:0000313" key="7">
    <source>
        <dbReference type="EMBL" id="KAF2651950.1"/>
    </source>
</evidence>
<keyword evidence="2" id="KW-0689">Ribosomal protein</keyword>
<reference evidence="7" key="1">
    <citation type="journal article" date="2020" name="Stud. Mycol.">
        <title>101 Dothideomycetes genomes: a test case for predicting lifestyles and emergence of pathogens.</title>
        <authorList>
            <person name="Haridas S."/>
            <person name="Albert R."/>
            <person name="Binder M."/>
            <person name="Bloem J."/>
            <person name="Labutti K."/>
            <person name="Salamov A."/>
            <person name="Andreopoulos B."/>
            <person name="Baker S."/>
            <person name="Barry K."/>
            <person name="Bills G."/>
            <person name="Bluhm B."/>
            <person name="Cannon C."/>
            <person name="Castanera R."/>
            <person name="Culley D."/>
            <person name="Daum C."/>
            <person name="Ezra D."/>
            <person name="Gonzalez J."/>
            <person name="Henrissat B."/>
            <person name="Kuo A."/>
            <person name="Liang C."/>
            <person name="Lipzen A."/>
            <person name="Lutzoni F."/>
            <person name="Magnuson J."/>
            <person name="Mondo S."/>
            <person name="Nolan M."/>
            <person name="Ohm R."/>
            <person name="Pangilinan J."/>
            <person name="Park H.-J."/>
            <person name="Ramirez L."/>
            <person name="Alfaro M."/>
            <person name="Sun H."/>
            <person name="Tritt A."/>
            <person name="Yoshinaga Y."/>
            <person name="Zwiers L.-H."/>
            <person name="Turgeon B."/>
            <person name="Goodwin S."/>
            <person name="Spatafora J."/>
            <person name="Crous P."/>
            <person name="Grigoriev I."/>
        </authorList>
    </citation>
    <scope>NUCLEOTIDE SEQUENCE</scope>
    <source>
        <strain evidence="7">CBS 122681</strain>
    </source>
</reference>
<keyword evidence="4" id="KW-0687">Ribonucleoprotein</keyword>
<dbReference type="GO" id="GO:1990904">
    <property type="term" value="C:ribonucleoprotein complex"/>
    <property type="evidence" value="ECO:0007669"/>
    <property type="project" value="UniProtKB-KW"/>
</dbReference>
<keyword evidence="8" id="KW-1185">Reference proteome</keyword>
<dbReference type="OrthoDB" id="1696305at2759"/>
<name>A0A6A6SWL0_9PLEO</name>
<evidence type="ECO:0000313" key="8">
    <source>
        <dbReference type="Proteomes" id="UP000799324"/>
    </source>
</evidence>
<keyword evidence="3" id="KW-0496">Mitochondrion</keyword>
<feature type="domain" description="Ribosomal protein/NADH dehydrogenase" evidence="6">
    <location>
        <begin position="40"/>
        <end position="152"/>
    </location>
</feature>
<dbReference type="Proteomes" id="UP000799324">
    <property type="component" value="Unassembled WGS sequence"/>
</dbReference>
<dbReference type="PANTHER" id="PTHR13274">
    <property type="entry name" value="MITOCHONDRIAL RIBOSOMAL PROTEIN S25"/>
    <property type="match status" value="1"/>
</dbReference>
<proteinExistence type="predicted"/>
<gene>
    <name evidence="7" type="ORF">K491DRAFT_696012</name>
</gene>
<dbReference type="InterPro" id="IPR036249">
    <property type="entry name" value="Thioredoxin-like_sf"/>
</dbReference>
<feature type="compositionally biased region" description="Polar residues" evidence="5">
    <location>
        <begin position="117"/>
        <end position="127"/>
    </location>
</feature>
<comment type="subcellular location">
    <subcellularLocation>
        <location evidence="1">Mitochondrion</location>
    </subcellularLocation>
</comment>
<feature type="compositionally biased region" description="Low complexity" evidence="5">
    <location>
        <begin position="86"/>
        <end position="116"/>
    </location>
</feature>
<dbReference type="InterPro" id="IPR040049">
    <property type="entry name" value="Ribosomal_mS25/mL61"/>
</dbReference>
<dbReference type="AlphaFoldDB" id="A0A6A6SWL0"/>
<sequence>MVALIKRMRNLRELLWVRIGPGALLLPKEVTKLGLEFSKNKVGGHMGPRKFWREMLPRIKFHNPTIPVEIRRHNTPTGPALLHIYTSTSSDPTPAASDISVSDTTASTPPSSTPNPRDTQVPTTATPAHTVDIKSADELDILAQLVSRTGATEIKATPEEAAEMAEIKEFNVRREKDRVEVREKLAKERREEELLRLARGEVSAAA</sequence>
<evidence type="ECO:0000256" key="3">
    <source>
        <dbReference type="ARBA" id="ARBA00023128"/>
    </source>
</evidence>
<accession>A0A6A6SWL0</accession>